<protein>
    <submittedName>
        <fullName evidence="2">Fis family transcriptional regulator</fullName>
    </submittedName>
</protein>
<dbReference type="Proteomes" id="UP000266744">
    <property type="component" value="Chromosome"/>
</dbReference>
<dbReference type="SUPFAM" id="SSF46689">
    <property type="entry name" value="Homeodomain-like"/>
    <property type="match status" value="1"/>
</dbReference>
<dbReference type="InterPro" id="IPR009057">
    <property type="entry name" value="Homeodomain-like_sf"/>
</dbReference>
<dbReference type="Gene3D" id="1.10.10.60">
    <property type="entry name" value="Homeodomain-like"/>
    <property type="match status" value="1"/>
</dbReference>
<dbReference type="RefSeq" id="WP_064512391.1">
    <property type="nucleotide sequence ID" value="NZ_CBCSBH010000049.1"/>
</dbReference>
<keyword evidence="3" id="KW-1185">Reference proteome</keyword>
<evidence type="ECO:0000256" key="1">
    <source>
        <dbReference type="SAM" id="Coils"/>
    </source>
</evidence>
<organism evidence="2 3">
    <name type="scientific">Yersinia entomophaga</name>
    <dbReference type="NCBI Taxonomy" id="935293"/>
    <lineage>
        <taxon>Bacteria</taxon>
        <taxon>Pseudomonadati</taxon>
        <taxon>Pseudomonadota</taxon>
        <taxon>Gammaproteobacteria</taxon>
        <taxon>Enterobacterales</taxon>
        <taxon>Yersiniaceae</taxon>
        <taxon>Yersinia</taxon>
    </lineage>
</organism>
<proteinExistence type="predicted"/>
<name>A0ABN4PPI8_YERET</name>
<accession>A0ABN4PPI8</accession>
<gene>
    <name evidence="2" type="ORF">PL78_00955</name>
</gene>
<keyword evidence="1" id="KW-0175">Coiled coil</keyword>
<dbReference type="EMBL" id="CP010029">
    <property type="protein sequence ID" value="ANI28411.1"/>
    <property type="molecule type" value="Genomic_DNA"/>
</dbReference>
<reference evidence="3" key="1">
    <citation type="journal article" date="2016" name="Toxins">
        <title>The Draft Genome Sequence of the Yersinia entomophaga Entomopathogenic Type Strain MH96T.</title>
        <authorList>
            <person name="Hurst M.R."/>
            <person name="Beattie A."/>
            <person name="Altermann E."/>
            <person name="Moraga R.M."/>
            <person name="Harper L.A."/>
            <person name="Calder J."/>
            <person name="Laugraud A."/>
        </authorList>
    </citation>
    <scope>NUCLEOTIDE SEQUENCE [LARGE SCALE GENOMIC DNA]</scope>
    <source>
        <strain evidence="3">MH96</strain>
    </source>
</reference>
<sequence length="266" mass="30789">MKQRLKSVLALLDNDTIEQLIHHFLQVNHRRQRFDALLVTMLNVNESRLDCYSLPRQDERATLKLDVQIDEINHPLVQVLRNGVPAVWDSLQRGVRIENADFRGFVQELPSACGLYALPLFNCNGQACGVVAVFAENIEHYTLANGMFSIYCHIFQHRLNKLQELEQQRAQLRQIREVFKAQQQRQKQLDELLVSLSTSDNNLSPAGLSNDYSKIDDLTEAVEEFECTILRQRQRMYGTDKKRIAASLNMAPRTLAYKLAKYRFQL</sequence>
<evidence type="ECO:0000313" key="2">
    <source>
        <dbReference type="EMBL" id="ANI28411.1"/>
    </source>
</evidence>
<feature type="coiled-coil region" evidence="1">
    <location>
        <begin position="155"/>
        <end position="185"/>
    </location>
</feature>
<evidence type="ECO:0000313" key="3">
    <source>
        <dbReference type="Proteomes" id="UP000266744"/>
    </source>
</evidence>